<dbReference type="EC" id="3.1.3.12" evidence="6"/>
<dbReference type="InterPro" id="IPR006379">
    <property type="entry name" value="HAD-SF_hydro_IIB"/>
</dbReference>
<dbReference type="PANTHER" id="PTHR43768">
    <property type="entry name" value="TREHALOSE 6-PHOSPHATE PHOSPHATASE"/>
    <property type="match status" value="1"/>
</dbReference>
<evidence type="ECO:0000313" key="7">
    <source>
        <dbReference type="EMBL" id="NYE56539.1"/>
    </source>
</evidence>
<evidence type="ECO:0000256" key="2">
    <source>
        <dbReference type="ARBA" id="ARBA00005199"/>
    </source>
</evidence>
<name>A0ABX2R5U4_9THEO</name>
<evidence type="ECO:0000313" key="8">
    <source>
        <dbReference type="Proteomes" id="UP000604066"/>
    </source>
</evidence>
<keyword evidence="8" id="KW-1185">Reference proteome</keyword>
<sequence>MELLTKLSGRKILLMTDFDGTIAAYRKDPRKVSLAKDMVAILQKFTRQPNLKLAVVSGRGLQDLEKMVNIRGIILAGCFGGVFRDEQGKVHTWEKAPDYFGPVEELAEFFSRSPVFKGVYIEKKEIALTLHYKDLGVKKRREVLKVIEEARDKNPIFNFHVGDKGTEIIPQGLGKGWFIQEMLKKYPDFYPVFLGNDWVDLEGIEVLRGQGLAFYVGDTPPPGSHGLSGLKEVKKLFKKLLAVNQAALNAS</sequence>
<comment type="function">
    <text evidence="5 6">Removes the phosphate from trehalose 6-phosphate to produce free trehalose.</text>
</comment>
<keyword evidence="6" id="KW-0479">Metal-binding</keyword>
<dbReference type="InterPro" id="IPR036412">
    <property type="entry name" value="HAD-like_sf"/>
</dbReference>
<comment type="pathway">
    <text evidence="2 6">Glycan biosynthesis; trehalose biosynthesis.</text>
</comment>
<dbReference type="EMBL" id="JACCBS010000001">
    <property type="protein sequence ID" value="NYE56539.1"/>
    <property type="molecule type" value="Genomic_DNA"/>
</dbReference>
<dbReference type="NCBIfam" id="TIGR00685">
    <property type="entry name" value="T6PP"/>
    <property type="match status" value="1"/>
</dbReference>
<dbReference type="Proteomes" id="UP000604066">
    <property type="component" value="Unassembled WGS sequence"/>
</dbReference>
<evidence type="ECO:0000256" key="4">
    <source>
        <dbReference type="ARBA" id="ARBA00022801"/>
    </source>
</evidence>
<evidence type="ECO:0000256" key="1">
    <source>
        <dbReference type="ARBA" id="ARBA00000500"/>
    </source>
</evidence>
<evidence type="ECO:0000256" key="3">
    <source>
        <dbReference type="ARBA" id="ARBA00008770"/>
    </source>
</evidence>
<accession>A0ABX2R5U4</accession>
<dbReference type="InterPro" id="IPR023214">
    <property type="entry name" value="HAD_sf"/>
</dbReference>
<dbReference type="NCBIfam" id="TIGR01484">
    <property type="entry name" value="HAD-SF-IIB"/>
    <property type="match status" value="1"/>
</dbReference>
<evidence type="ECO:0000256" key="5">
    <source>
        <dbReference type="ARBA" id="ARBA00024179"/>
    </source>
</evidence>
<dbReference type="GO" id="GO:0004805">
    <property type="term" value="F:trehalose-phosphatase activity"/>
    <property type="evidence" value="ECO:0007669"/>
    <property type="project" value="UniProtKB-EC"/>
</dbReference>
<reference evidence="7 8" key="1">
    <citation type="submission" date="2020-07" db="EMBL/GenBank/DDBJ databases">
        <title>Genomic Encyclopedia of Type Strains, Phase III (KMG-III): the genomes of soil and plant-associated and newly described type strains.</title>
        <authorList>
            <person name="Whitman W."/>
        </authorList>
    </citation>
    <scope>NUCLEOTIDE SEQUENCE [LARGE SCALE GENOMIC DNA]</scope>
    <source>
        <strain evidence="7 8">DSM 11255</strain>
    </source>
</reference>
<dbReference type="InterPro" id="IPR003337">
    <property type="entry name" value="Trehalose_PPase"/>
</dbReference>
<comment type="caution">
    <text evidence="7">The sequence shown here is derived from an EMBL/GenBank/DDBJ whole genome shotgun (WGS) entry which is preliminary data.</text>
</comment>
<comment type="similarity">
    <text evidence="3 6">Belongs to the trehalose phosphatase family.</text>
</comment>
<dbReference type="Gene3D" id="3.30.70.1020">
    <property type="entry name" value="Trehalose-6-phosphate phosphatase related protein, domain 2"/>
    <property type="match status" value="1"/>
</dbReference>
<dbReference type="PANTHER" id="PTHR43768:SF3">
    <property type="entry name" value="TREHALOSE 6-PHOSPHATE PHOSPHATASE"/>
    <property type="match status" value="1"/>
</dbReference>
<gene>
    <name evidence="7" type="ORF">HDG70_000245</name>
</gene>
<dbReference type="InterPro" id="IPR044651">
    <property type="entry name" value="OTSB-like"/>
</dbReference>
<comment type="cofactor">
    <cofactor evidence="6">
        <name>Mg(2+)</name>
        <dbReference type="ChEBI" id="CHEBI:18420"/>
    </cofactor>
</comment>
<keyword evidence="4 6" id="KW-0378">Hydrolase</keyword>
<proteinExistence type="inferred from homology"/>
<evidence type="ECO:0000256" key="6">
    <source>
        <dbReference type="RuleBase" id="RU361117"/>
    </source>
</evidence>
<organism evidence="7 8">
    <name type="scientific">Carboxydothermus ferrireducens DSM 11255</name>
    <dbReference type="NCBI Taxonomy" id="1119529"/>
    <lineage>
        <taxon>Bacteria</taxon>
        <taxon>Bacillati</taxon>
        <taxon>Bacillota</taxon>
        <taxon>Clostridia</taxon>
        <taxon>Thermoanaerobacterales</taxon>
        <taxon>Thermoanaerobacteraceae</taxon>
        <taxon>Carboxydothermus</taxon>
    </lineage>
</organism>
<dbReference type="SUPFAM" id="SSF56784">
    <property type="entry name" value="HAD-like"/>
    <property type="match status" value="1"/>
</dbReference>
<protein>
    <recommendedName>
        <fullName evidence="6">Trehalose 6-phosphate phosphatase</fullName>
        <ecNumber evidence="6">3.1.3.12</ecNumber>
    </recommendedName>
</protein>
<comment type="catalytic activity">
    <reaction evidence="1 6">
        <text>alpha,alpha-trehalose 6-phosphate + H2O = alpha,alpha-trehalose + phosphate</text>
        <dbReference type="Rhea" id="RHEA:23420"/>
        <dbReference type="ChEBI" id="CHEBI:15377"/>
        <dbReference type="ChEBI" id="CHEBI:16551"/>
        <dbReference type="ChEBI" id="CHEBI:43474"/>
        <dbReference type="ChEBI" id="CHEBI:58429"/>
        <dbReference type="EC" id="3.1.3.12"/>
    </reaction>
</comment>
<dbReference type="Gene3D" id="3.40.50.1000">
    <property type="entry name" value="HAD superfamily/HAD-like"/>
    <property type="match status" value="1"/>
</dbReference>
<dbReference type="Pfam" id="PF02358">
    <property type="entry name" value="Trehalose_PPase"/>
    <property type="match status" value="1"/>
</dbReference>
<keyword evidence="6" id="KW-0460">Magnesium</keyword>
<dbReference type="RefSeq" id="WP_028051408.1">
    <property type="nucleotide sequence ID" value="NZ_ATYG01000001.1"/>
</dbReference>